<reference evidence="5 6" key="1">
    <citation type="submission" date="2013-08" db="EMBL/GenBank/DDBJ databases">
        <authorList>
            <person name="Huang J."/>
            <person name="Wang G."/>
        </authorList>
    </citation>
    <scope>NUCLEOTIDE SEQUENCE [LARGE SCALE GENOMIC DNA]</scope>
    <source>
        <strain evidence="5 6">JSM 072002</strain>
    </source>
</reference>
<comment type="similarity">
    <text evidence="2">Belongs to the acyltransferase 3 family.</text>
</comment>
<dbReference type="AlphaFoldDB" id="A0A0A5G541"/>
<name>A0A0A5G541_9BACI</name>
<feature type="transmembrane region" description="Helical" evidence="3">
    <location>
        <begin position="260"/>
        <end position="276"/>
    </location>
</feature>
<dbReference type="PANTHER" id="PTHR37312:SF1">
    <property type="entry name" value="MEMBRANE-BOUND ACYLTRANSFERASE YKRP-RELATED"/>
    <property type="match status" value="1"/>
</dbReference>
<gene>
    <name evidence="5" type="ORF">N784_16070</name>
</gene>
<feature type="transmembrane region" description="Helical" evidence="3">
    <location>
        <begin position="105"/>
        <end position="123"/>
    </location>
</feature>
<keyword evidence="6" id="KW-1185">Reference proteome</keyword>
<feature type="domain" description="Acyltransferase 3" evidence="4">
    <location>
        <begin position="5"/>
        <end position="303"/>
    </location>
</feature>
<dbReference type="RefSeq" id="WP_036833628.1">
    <property type="nucleotide sequence ID" value="NZ_AVPG01000008.1"/>
</dbReference>
<dbReference type="OrthoDB" id="6623990at2"/>
<sequence length="331" mass="39139">MNREAYFDNARWGLIFLVVFGHVIQPYIDQEPFLNVIYFWIYTFHMPAFIFMAGYFAKGTLSKGYVIYLMKKLLVPYAVFQIVYTFYYLLIGKEDWLHSPFEPHWSLWFLISLFCWHLLLYWYKSLPKHLALLIALQIGLLVGYMDEIGHLFSLSRTFVFFPFFLLGYWFNDNHLSFLRQRASRAVALVVMVSMAVGIAVAPPFSIDWFLSSKSYAVMGASEWGGMFRLVVYSISTVMMLSVLAWVPARAYSWSKYGQRTLYVYLMHGFFVQWFREYNVFHVDSVLDIILLFIISGLITWLLASWKMIQLSQPLIEMYKYIPSDKQRAYYS</sequence>
<dbReference type="Proteomes" id="UP000030401">
    <property type="component" value="Unassembled WGS sequence"/>
</dbReference>
<dbReference type="EMBL" id="AVPG01000008">
    <property type="protein sequence ID" value="KGX87164.1"/>
    <property type="molecule type" value="Genomic_DNA"/>
</dbReference>
<feature type="transmembrane region" description="Helical" evidence="3">
    <location>
        <begin position="151"/>
        <end position="170"/>
    </location>
</feature>
<evidence type="ECO:0000259" key="4">
    <source>
        <dbReference type="Pfam" id="PF01757"/>
    </source>
</evidence>
<evidence type="ECO:0000256" key="1">
    <source>
        <dbReference type="ARBA" id="ARBA00004370"/>
    </source>
</evidence>
<dbReference type="Pfam" id="PF01757">
    <property type="entry name" value="Acyl_transf_3"/>
    <property type="match status" value="1"/>
</dbReference>
<dbReference type="GO" id="GO:0016747">
    <property type="term" value="F:acyltransferase activity, transferring groups other than amino-acyl groups"/>
    <property type="evidence" value="ECO:0007669"/>
    <property type="project" value="InterPro"/>
</dbReference>
<keyword evidence="3" id="KW-0472">Membrane</keyword>
<comment type="caution">
    <text evidence="5">The sequence shown here is derived from an EMBL/GenBank/DDBJ whole genome shotgun (WGS) entry which is preliminary data.</text>
</comment>
<protein>
    <recommendedName>
        <fullName evidence="4">Acyltransferase 3 domain-containing protein</fullName>
    </recommendedName>
</protein>
<keyword evidence="3" id="KW-1133">Transmembrane helix</keyword>
<feature type="transmembrane region" description="Helical" evidence="3">
    <location>
        <begin position="12"/>
        <end position="28"/>
    </location>
</feature>
<feature type="transmembrane region" description="Helical" evidence="3">
    <location>
        <begin position="40"/>
        <end position="61"/>
    </location>
</feature>
<evidence type="ECO:0000313" key="5">
    <source>
        <dbReference type="EMBL" id="KGX87164.1"/>
    </source>
</evidence>
<dbReference type="InterPro" id="IPR052734">
    <property type="entry name" value="Nod_factor_acetyltransferase"/>
</dbReference>
<organism evidence="5 6">
    <name type="scientific">Pontibacillus litoralis JSM 072002</name>
    <dbReference type="NCBI Taxonomy" id="1385512"/>
    <lineage>
        <taxon>Bacteria</taxon>
        <taxon>Bacillati</taxon>
        <taxon>Bacillota</taxon>
        <taxon>Bacilli</taxon>
        <taxon>Bacillales</taxon>
        <taxon>Bacillaceae</taxon>
        <taxon>Pontibacillus</taxon>
    </lineage>
</organism>
<comment type="subcellular location">
    <subcellularLocation>
        <location evidence="1">Membrane</location>
    </subcellularLocation>
</comment>
<dbReference type="InterPro" id="IPR002656">
    <property type="entry name" value="Acyl_transf_3_dom"/>
</dbReference>
<dbReference type="eggNOG" id="COG3594">
    <property type="taxonomic scope" value="Bacteria"/>
</dbReference>
<evidence type="ECO:0000313" key="6">
    <source>
        <dbReference type="Proteomes" id="UP000030401"/>
    </source>
</evidence>
<feature type="transmembrane region" description="Helical" evidence="3">
    <location>
        <begin position="226"/>
        <end position="248"/>
    </location>
</feature>
<dbReference type="STRING" id="1385512.N784_16070"/>
<proteinExistence type="inferred from homology"/>
<dbReference type="PANTHER" id="PTHR37312">
    <property type="entry name" value="MEMBRANE-BOUND ACYLTRANSFERASE YKRP-RELATED"/>
    <property type="match status" value="1"/>
</dbReference>
<accession>A0A0A5G541</accession>
<feature type="transmembrane region" description="Helical" evidence="3">
    <location>
        <begin position="182"/>
        <end position="206"/>
    </location>
</feature>
<feature type="transmembrane region" description="Helical" evidence="3">
    <location>
        <begin position="73"/>
        <end position="90"/>
    </location>
</feature>
<keyword evidence="3" id="KW-0812">Transmembrane</keyword>
<feature type="transmembrane region" description="Helical" evidence="3">
    <location>
        <begin position="288"/>
        <end position="308"/>
    </location>
</feature>
<evidence type="ECO:0000256" key="3">
    <source>
        <dbReference type="SAM" id="Phobius"/>
    </source>
</evidence>
<evidence type="ECO:0000256" key="2">
    <source>
        <dbReference type="ARBA" id="ARBA00007400"/>
    </source>
</evidence>
<feature type="transmembrane region" description="Helical" evidence="3">
    <location>
        <begin position="130"/>
        <end position="145"/>
    </location>
</feature>